<dbReference type="Gene3D" id="1.10.1390.10">
    <property type="match status" value="1"/>
</dbReference>
<dbReference type="InterPro" id="IPR035482">
    <property type="entry name" value="SIS_PGI_2"/>
</dbReference>
<gene>
    <name evidence="7" type="primary">pgi</name>
    <name evidence="10" type="ORF">GBG18_11560</name>
    <name evidence="9" type="ORF">GBG19_13750</name>
</gene>
<feature type="active site" evidence="7">
    <location>
        <position position="381"/>
    </location>
</feature>
<keyword evidence="7" id="KW-0963">Cytoplasm</keyword>
<dbReference type="GO" id="GO:0004347">
    <property type="term" value="F:glucose-6-phosphate isomerase activity"/>
    <property type="evidence" value="ECO:0007669"/>
    <property type="project" value="UniProtKB-UniRule"/>
</dbReference>
<feature type="active site" description="Proton donor" evidence="7">
    <location>
        <position position="350"/>
    </location>
</feature>
<dbReference type="InterPro" id="IPR023096">
    <property type="entry name" value="G6P_Isomerase_C"/>
</dbReference>
<comment type="catalytic activity">
    <reaction evidence="6 7 8">
        <text>alpha-D-glucose 6-phosphate = beta-D-fructose 6-phosphate</text>
        <dbReference type="Rhea" id="RHEA:11816"/>
        <dbReference type="ChEBI" id="CHEBI:57634"/>
        <dbReference type="ChEBI" id="CHEBI:58225"/>
        <dbReference type="EC" id="5.3.1.9"/>
    </reaction>
</comment>
<dbReference type="HAMAP" id="MF_00473">
    <property type="entry name" value="G6P_isomerase"/>
    <property type="match status" value="1"/>
</dbReference>
<keyword evidence="11" id="KW-1185">Reference proteome</keyword>
<dbReference type="Proteomes" id="UP000461010">
    <property type="component" value="Unassembled WGS sequence"/>
</dbReference>
<dbReference type="UniPathway" id="UPA00109">
    <property type="reaction ID" value="UER00181"/>
</dbReference>
<comment type="function">
    <text evidence="7">Catalyzes the reversible isomerization of glucose-6-phosphate to fructose-6-phosphate.</text>
</comment>
<dbReference type="GO" id="GO:0006096">
    <property type="term" value="P:glycolytic process"/>
    <property type="evidence" value="ECO:0007669"/>
    <property type="project" value="UniProtKB-UniRule"/>
</dbReference>
<evidence type="ECO:0000313" key="10">
    <source>
        <dbReference type="EMBL" id="KAB7889153.1"/>
    </source>
</evidence>
<comment type="similarity">
    <text evidence="2 7 8">Belongs to the GPI family.</text>
</comment>
<dbReference type="CDD" id="cd05015">
    <property type="entry name" value="SIS_PGI_1"/>
    <property type="match status" value="1"/>
</dbReference>
<keyword evidence="4 7" id="KW-0324">Glycolysis</keyword>
<dbReference type="EMBL" id="WFKK01000054">
    <property type="protein sequence ID" value="KAB7885626.1"/>
    <property type="molecule type" value="Genomic_DNA"/>
</dbReference>
<comment type="caution">
    <text evidence="9">The sequence shown here is derived from an EMBL/GenBank/DDBJ whole genome shotgun (WGS) entry which is preliminary data.</text>
</comment>
<name>A0A6L4WP66_9BACT</name>
<dbReference type="GO" id="GO:0048029">
    <property type="term" value="F:monosaccharide binding"/>
    <property type="evidence" value="ECO:0007669"/>
    <property type="project" value="TreeGrafter"/>
</dbReference>
<dbReference type="CDD" id="cd05016">
    <property type="entry name" value="SIS_PGI_2"/>
    <property type="match status" value="1"/>
</dbReference>
<dbReference type="InterPro" id="IPR046348">
    <property type="entry name" value="SIS_dom_sf"/>
</dbReference>
<dbReference type="SUPFAM" id="SSF53697">
    <property type="entry name" value="SIS domain"/>
    <property type="match status" value="1"/>
</dbReference>
<keyword evidence="3 7" id="KW-0312">Gluconeogenesis</keyword>
<dbReference type="PRINTS" id="PR00662">
    <property type="entry name" value="G6PISOMERASE"/>
</dbReference>
<keyword evidence="5 7" id="KW-0413">Isomerase</keyword>
<comment type="pathway">
    <text evidence="1 7 8">Carbohydrate degradation; glycolysis; D-glyceraldehyde 3-phosphate and glycerone phosphate from D-glucose: step 2/4.</text>
</comment>
<evidence type="ECO:0000256" key="7">
    <source>
        <dbReference type="HAMAP-Rule" id="MF_00473"/>
    </source>
</evidence>
<dbReference type="PANTHER" id="PTHR11469">
    <property type="entry name" value="GLUCOSE-6-PHOSPHATE ISOMERASE"/>
    <property type="match status" value="1"/>
</dbReference>
<comment type="subcellular location">
    <subcellularLocation>
        <location evidence="7">Cytoplasm</location>
    </subcellularLocation>
</comment>
<evidence type="ECO:0000256" key="2">
    <source>
        <dbReference type="ARBA" id="ARBA00006604"/>
    </source>
</evidence>
<dbReference type="EMBL" id="WFKJ01000039">
    <property type="protein sequence ID" value="KAB7889153.1"/>
    <property type="molecule type" value="Genomic_DNA"/>
</dbReference>
<feature type="active site" evidence="7">
    <location>
        <position position="510"/>
    </location>
</feature>
<evidence type="ECO:0000256" key="6">
    <source>
        <dbReference type="ARBA" id="ARBA00029321"/>
    </source>
</evidence>
<evidence type="ECO:0000256" key="5">
    <source>
        <dbReference type="ARBA" id="ARBA00023235"/>
    </source>
</evidence>
<evidence type="ECO:0000256" key="4">
    <source>
        <dbReference type="ARBA" id="ARBA00023152"/>
    </source>
</evidence>
<proteinExistence type="inferred from homology"/>
<dbReference type="GO" id="GO:0005829">
    <property type="term" value="C:cytosol"/>
    <property type="evidence" value="ECO:0007669"/>
    <property type="project" value="TreeGrafter"/>
</dbReference>
<organism evidence="9 12">
    <name type="scientific">Poseidonibacter ostreae</name>
    <dbReference type="NCBI Taxonomy" id="2654171"/>
    <lineage>
        <taxon>Bacteria</taxon>
        <taxon>Pseudomonadati</taxon>
        <taxon>Campylobacterota</taxon>
        <taxon>Epsilonproteobacteria</taxon>
        <taxon>Campylobacterales</taxon>
        <taxon>Arcobacteraceae</taxon>
        <taxon>Poseidonibacter</taxon>
    </lineage>
</organism>
<dbReference type="GO" id="GO:0006094">
    <property type="term" value="P:gluconeogenesis"/>
    <property type="evidence" value="ECO:0007669"/>
    <property type="project" value="UniProtKB-UniRule"/>
</dbReference>
<dbReference type="Gene3D" id="3.40.50.10490">
    <property type="entry name" value="Glucose-6-phosphate isomerase like protein, domain 1"/>
    <property type="match status" value="2"/>
</dbReference>
<dbReference type="InterPro" id="IPR001672">
    <property type="entry name" value="G6P_Isomerase"/>
</dbReference>
<sequence length="552" mass="62261">MNLKRDAAFANLRQLKNRLDRLTMSELFALNPNRFEDFSIKYDDLLLDYSKNHIDKDVITVFKDLAKAVNLKEKINDMFTGKKINITENRAVLHIALRKDLNSSILVDGKDIMPDVKESLEKMETFVNAIRNGEILSSSGDKFTDVINIGIGGSHLGPEMVTKALKPYHDGPKIHFVSNIDPSHIFDVINSLDPKKTLVLIASKTFTTIETMTNAKSAWKWMSQSVGEENAGEHFVAISTALDKIKEFGIRDDRVFGYWDWVGGRYSIWSSIGLCVILAIGMDNFREFLKGAHEMDEHFLNEPVENNMPIILGFLGVWHINICNYVTRAILPYDQRLNAFPSYIQQLDMESNGKSITSDGENVSEKTGVIVWGAAGTNSQHSFFQLLHQGSEIVPCEFMLAANEHEEGMKEHKDLLVANCLAQSQALMVGRSIQEVIRILKKRGVPHEEAIRLAPHRKFMGNRPSSTILYKKLDPKTLGKIIALYEHRVFVEGITWNLDSFDQWGVELGKELASDMLTCLDESSDSKNKDNNYGEQDASTVGLLNAIKSFQE</sequence>
<evidence type="ECO:0000256" key="1">
    <source>
        <dbReference type="ARBA" id="ARBA00004926"/>
    </source>
</evidence>
<evidence type="ECO:0000256" key="8">
    <source>
        <dbReference type="RuleBase" id="RU000612"/>
    </source>
</evidence>
<dbReference type="EC" id="5.3.1.9" evidence="7"/>
<dbReference type="PANTHER" id="PTHR11469:SF1">
    <property type="entry name" value="GLUCOSE-6-PHOSPHATE ISOMERASE"/>
    <property type="match status" value="1"/>
</dbReference>
<dbReference type="PROSITE" id="PS00765">
    <property type="entry name" value="P_GLUCOSE_ISOMERASE_1"/>
    <property type="match status" value="1"/>
</dbReference>
<evidence type="ECO:0000313" key="9">
    <source>
        <dbReference type="EMBL" id="KAB7885626.1"/>
    </source>
</evidence>
<dbReference type="GO" id="GO:0097367">
    <property type="term" value="F:carbohydrate derivative binding"/>
    <property type="evidence" value="ECO:0007669"/>
    <property type="project" value="InterPro"/>
</dbReference>
<evidence type="ECO:0000256" key="3">
    <source>
        <dbReference type="ARBA" id="ARBA00022432"/>
    </source>
</evidence>
<evidence type="ECO:0000313" key="12">
    <source>
        <dbReference type="Proteomes" id="UP000472839"/>
    </source>
</evidence>
<dbReference type="Pfam" id="PF00342">
    <property type="entry name" value="PGI"/>
    <property type="match status" value="1"/>
</dbReference>
<comment type="pathway">
    <text evidence="7">Carbohydrate biosynthesis; gluconeogenesis.</text>
</comment>
<reference evidence="11 12" key="1">
    <citation type="submission" date="2019-10" db="EMBL/GenBank/DDBJ databases">
        <title>Poseidonibacter ostreae sp. nov., isolated from the gut of the Ostrea denselamellosa.</title>
        <authorList>
            <person name="Choi A."/>
        </authorList>
    </citation>
    <scope>NUCLEOTIDE SEQUENCE [LARGE SCALE GENOMIC DNA]</scope>
    <source>
        <strain evidence="9 12">SJOD-M-33</strain>
        <strain evidence="10 11">SJOD-M-5</strain>
    </source>
</reference>
<dbReference type="RefSeq" id="WP_152191247.1">
    <property type="nucleotide sequence ID" value="NZ_WFKI01000001.1"/>
</dbReference>
<dbReference type="NCBIfam" id="NF001211">
    <property type="entry name" value="PRK00179.1"/>
    <property type="match status" value="1"/>
</dbReference>
<accession>A0A6L4WP66</accession>
<dbReference type="InterPro" id="IPR018189">
    <property type="entry name" value="Phosphoglucose_isomerase_CS"/>
</dbReference>
<dbReference type="AlphaFoldDB" id="A0A6L4WP66"/>
<evidence type="ECO:0000313" key="11">
    <source>
        <dbReference type="Proteomes" id="UP000461010"/>
    </source>
</evidence>
<dbReference type="PROSITE" id="PS51463">
    <property type="entry name" value="P_GLUCOSE_ISOMERASE_3"/>
    <property type="match status" value="1"/>
</dbReference>
<dbReference type="GO" id="GO:0051156">
    <property type="term" value="P:glucose 6-phosphate metabolic process"/>
    <property type="evidence" value="ECO:0007669"/>
    <property type="project" value="TreeGrafter"/>
</dbReference>
<protein>
    <recommendedName>
        <fullName evidence="7">Glucose-6-phosphate isomerase</fullName>
        <shortName evidence="7">GPI</shortName>
        <ecNumber evidence="7">5.3.1.9</ecNumber>
    </recommendedName>
    <alternativeName>
        <fullName evidence="7">Phosphoglucose isomerase</fullName>
        <shortName evidence="7">PGI</shortName>
    </alternativeName>
    <alternativeName>
        <fullName evidence="7">Phosphohexose isomerase</fullName>
        <shortName evidence="7">PHI</shortName>
    </alternativeName>
</protein>
<dbReference type="Proteomes" id="UP000472839">
    <property type="component" value="Unassembled WGS sequence"/>
</dbReference>
<dbReference type="InterPro" id="IPR035476">
    <property type="entry name" value="SIS_PGI_1"/>
</dbReference>
<dbReference type="UniPathway" id="UPA00138"/>